<dbReference type="Gene3D" id="3.30.70.330">
    <property type="match status" value="1"/>
</dbReference>
<organism evidence="8 9">
    <name type="scientific">Sediminibacterium ginsengisoli</name>
    <dbReference type="NCBI Taxonomy" id="413434"/>
    <lineage>
        <taxon>Bacteria</taxon>
        <taxon>Pseudomonadati</taxon>
        <taxon>Bacteroidota</taxon>
        <taxon>Chitinophagia</taxon>
        <taxon>Chitinophagales</taxon>
        <taxon>Chitinophagaceae</taxon>
        <taxon>Sediminibacterium</taxon>
    </lineage>
</organism>
<keyword evidence="2" id="KW-0378">Hydrolase</keyword>
<dbReference type="InterPro" id="IPR044742">
    <property type="entry name" value="DEAD/DEAH_RhlB"/>
</dbReference>
<evidence type="ECO:0000256" key="5">
    <source>
        <dbReference type="ARBA" id="ARBA00038437"/>
    </source>
</evidence>
<protein>
    <submittedName>
        <fullName evidence="8">Superfamily II DNA and RNA helicase</fullName>
    </submittedName>
</protein>
<dbReference type="GO" id="GO:0003676">
    <property type="term" value="F:nucleic acid binding"/>
    <property type="evidence" value="ECO:0007669"/>
    <property type="project" value="InterPro"/>
</dbReference>
<dbReference type="InterPro" id="IPR001650">
    <property type="entry name" value="Helicase_C-like"/>
</dbReference>
<dbReference type="PANTHER" id="PTHR47959:SF1">
    <property type="entry name" value="ATP-DEPENDENT RNA HELICASE DBPA"/>
    <property type="match status" value="1"/>
</dbReference>
<dbReference type="GO" id="GO:0005524">
    <property type="term" value="F:ATP binding"/>
    <property type="evidence" value="ECO:0007669"/>
    <property type="project" value="UniProtKB-KW"/>
</dbReference>
<evidence type="ECO:0000259" key="6">
    <source>
        <dbReference type="PROSITE" id="PS51192"/>
    </source>
</evidence>
<keyword evidence="3 8" id="KW-0347">Helicase</keyword>
<accession>A0A1T4L5J0</accession>
<dbReference type="InterPro" id="IPR011545">
    <property type="entry name" value="DEAD/DEAH_box_helicase_dom"/>
</dbReference>
<keyword evidence="9" id="KW-1185">Reference proteome</keyword>
<evidence type="ECO:0000259" key="7">
    <source>
        <dbReference type="PROSITE" id="PS51194"/>
    </source>
</evidence>
<dbReference type="Proteomes" id="UP000190888">
    <property type="component" value="Unassembled WGS sequence"/>
</dbReference>
<dbReference type="Pfam" id="PF00270">
    <property type="entry name" value="DEAD"/>
    <property type="match status" value="1"/>
</dbReference>
<evidence type="ECO:0000256" key="4">
    <source>
        <dbReference type="ARBA" id="ARBA00022840"/>
    </source>
</evidence>
<dbReference type="GO" id="GO:0005829">
    <property type="term" value="C:cytosol"/>
    <property type="evidence" value="ECO:0007669"/>
    <property type="project" value="TreeGrafter"/>
</dbReference>
<dbReference type="Gene3D" id="3.40.50.300">
    <property type="entry name" value="P-loop containing nucleotide triphosphate hydrolases"/>
    <property type="match status" value="2"/>
</dbReference>
<keyword evidence="4" id="KW-0067">ATP-binding</keyword>
<evidence type="ECO:0000256" key="2">
    <source>
        <dbReference type="ARBA" id="ARBA00022801"/>
    </source>
</evidence>
<dbReference type="InterPro" id="IPR027417">
    <property type="entry name" value="P-loop_NTPase"/>
</dbReference>
<dbReference type="InterPro" id="IPR014001">
    <property type="entry name" value="Helicase_ATP-bd"/>
</dbReference>
<evidence type="ECO:0000313" key="8">
    <source>
        <dbReference type="EMBL" id="SJZ49821.1"/>
    </source>
</evidence>
<dbReference type="RefSeq" id="WP_078830261.1">
    <property type="nucleotide sequence ID" value="NZ_FUWH01000002.1"/>
</dbReference>
<dbReference type="OrthoDB" id="634931at2"/>
<dbReference type="CDD" id="cd00268">
    <property type="entry name" value="DEADc"/>
    <property type="match status" value="1"/>
</dbReference>
<dbReference type="STRING" id="413434.SAMN04488132_102308"/>
<dbReference type="SMART" id="SM00487">
    <property type="entry name" value="DEXDc"/>
    <property type="match status" value="1"/>
</dbReference>
<keyword evidence="1" id="KW-0547">Nucleotide-binding</keyword>
<comment type="similarity">
    <text evidence="5">Belongs to the DEAD box helicase family.</text>
</comment>
<dbReference type="Pfam" id="PF00271">
    <property type="entry name" value="Helicase_C"/>
    <property type="match status" value="1"/>
</dbReference>
<dbReference type="InterPro" id="IPR005580">
    <property type="entry name" value="DbpA/CsdA_RNA-bd_dom"/>
</dbReference>
<name>A0A1T4L5J0_9BACT</name>
<dbReference type="InterPro" id="IPR050079">
    <property type="entry name" value="DEAD_box_RNA_helicase"/>
</dbReference>
<feature type="domain" description="Helicase ATP-binding" evidence="6">
    <location>
        <begin position="28"/>
        <end position="196"/>
    </location>
</feature>
<dbReference type="GO" id="GO:0003724">
    <property type="term" value="F:RNA helicase activity"/>
    <property type="evidence" value="ECO:0007669"/>
    <property type="project" value="TreeGrafter"/>
</dbReference>
<dbReference type="CDD" id="cd18787">
    <property type="entry name" value="SF2_C_DEAD"/>
    <property type="match status" value="1"/>
</dbReference>
<dbReference type="PROSITE" id="PS51194">
    <property type="entry name" value="HELICASE_CTER"/>
    <property type="match status" value="1"/>
</dbReference>
<evidence type="ECO:0000313" key="9">
    <source>
        <dbReference type="Proteomes" id="UP000190888"/>
    </source>
</evidence>
<feature type="domain" description="Helicase C-terminal" evidence="7">
    <location>
        <begin position="220"/>
        <end position="368"/>
    </location>
</feature>
<dbReference type="CDD" id="cd12252">
    <property type="entry name" value="RRM_DbpA"/>
    <property type="match status" value="1"/>
</dbReference>
<dbReference type="PROSITE" id="PS51192">
    <property type="entry name" value="HELICASE_ATP_BIND_1"/>
    <property type="match status" value="1"/>
</dbReference>
<dbReference type="SMART" id="SM00490">
    <property type="entry name" value="HELICc"/>
    <property type="match status" value="1"/>
</dbReference>
<dbReference type="EMBL" id="FUWH01000002">
    <property type="protein sequence ID" value="SJZ49821.1"/>
    <property type="molecule type" value="Genomic_DNA"/>
</dbReference>
<proteinExistence type="inferred from homology"/>
<dbReference type="Pfam" id="PF03880">
    <property type="entry name" value="DbpA"/>
    <property type="match status" value="1"/>
</dbReference>
<evidence type="ECO:0000256" key="1">
    <source>
        <dbReference type="ARBA" id="ARBA00022741"/>
    </source>
</evidence>
<sequence length="441" mass="49370">MEQKNMPFKAYLENLGIDSLNEMQEASIRANEEHADVVLLSDTGSGKTLAFLLPVLQRMDKAKKHTQALIITPSRELALQIEKVFKTMGTGFKVTCCYGGHLRETEENNLKEAPALIIGTPGRLGDHLRRGNIQPDGIETLVLDEFDKSLEAGFQEEMEEVIAAMTNLKKRILTSATGGEEIPAFIGLQNPLTLDFLSGEAPDMLAIQVLKSEEKDKAETLFRLICMLGNRSAIVFCNHRDAVERTSHILSEKGILNVFYHGALEQRERDSALCKFRNGSSNVLVTTDLASRGLDIANIRYIIHYHLPATEDVYTHRNGRTARMEASGTAILLLGPEEKLPSFVNPEELSEISLPEKAELPEKPKWTTLFIAAGKKDKVNKIDIVGFFSNKAHLKKEDIGLIEVKDHFSFVAVRKLQSSRILHLIQSEKIKNKKVRIEFAR</sequence>
<reference evidence="8 9" key="1">
    <citation type="submission" date="2017-02" db="EMBL/GenBank/DDBJ databases">
        <authorList>
            <person name="Peterson S.W."/>
        </authorList>
    </citation>
    <scope>NUCLEOTIDE SEQUENCE [LARGE SCALE GENOMIC DNA]</scope>
    <source>
        <strain evidence="8 9">DSM 22335</strain>
    </source>
</reference>
<dbReference type="GO" id="GO:0016787">
    <property type="term" value="F:hydrolase activity"/>
    <property type="evidence" value="ECO:0007669"/>
    <property type="project" value="UniProtKB-KW"/>
</dbReference>
<dbReference type="PANTHER" id="PTHR47959">
    <property type="entry name" value="ATP-DEPENDENT RNA HELICASE RHLE-RELATED"/>
    <property type="match status" value="1"/>
</dbReference>
<dbReference type="AlphaFoldDB" id="A0A1T4L5J0"/>
<dbReference type="SUPFAM" id="SSF52540">
    <property type="entry name" value="P-loop containing nucleoside triphosphate hydrolases"/>
    <property type="match status" value="1"/>
</dbReference>
<evidence type="ECO:0000256" key="3">
    <source>
        <dbReference type="ARBA" id="ARBA00022806"/>
    </source>
</evidence>
<gene>
    <name evidence="8" type="ORF">SAMN04488132_102308</name>
</gene>
<dbReference type="InterPro" id="IPR012677">
    <property type="entry name" value="Nucleotide-bd_a/b_plait_sf"/>
</dbReference>